<gene>
    <name evidence="2" type="ORF">CF168_14800</name>
</gene>
<name>A0A220UP78_9GAMM</name>
<proteinExistence type="predicted"/>
<reference evidence="2 3" key="1">
    <citation type="submission" date="2017-07" db="EMBL/GenBank/DDBJ databases">
        <title>Phenotypical and genomic characterization of a clinical isolate of Shewanella bicestrii sp. nov. producing an extended-spectrum beta-lactamase and a new oxacillinase variant.</title>
        <authorList>
            <person name="Jousset A.B."/>
            <person name="Bonnin R.A."/>
            <person name="Girlich D."/>
            <person name="Dabos L."/>
            <person name="Potron A."/>
            <person name="Dortet L."/>
            <person name="Glaser P."/>
            <person name="Naas T."/>
        </authorList>
    </citation>
    <scope>NUCLEOTIDE SEQUENCE [LARGE SCALE GENOMIC DNA]</scope>
    <source>
        <strain evidence="2 3">JAB-1</strain>
    </source>
</reference>
<dbReference type="Pfam" id="PF11086">
    <property type="entry name" value="DUF2878"/>
    <property type="match status" value="1"/>
</dbReference>
<dbReference type="KEGG" id="sbj:CF168_14800"/>
<keyword evidence="1" id="KW-0472">Membrane</keyword>
<keyword evidence="1" id="KW-1133">Transmembrane helix</keyword>
<feature type="transmembrane region" description="Helical" evidence="1">
    <location>
        <begin position="95"/>
        <end position="114"/>
    </location>
</feature>
<keyword evidence="1" id="KW-0812">Transmembrane</keyword>
<feature type="transmembrane region" description="Helical" evidence="1">
    <location>
        <begin position="126"/>
        <end position="147"/>
    </location>
</feature>
<protein>
    <recommendedName>
        <fullName evidence="4">DUF2878 domain-containing protein</fullName>
    </recommendedName>
</protein>
<feature type="transmembrane region" description="Helical" evidence="1">
    <location>
        <begin position="153"/>
        <end position="171"/>
    </location>
</feature>
<dbReference type="Proteomes" id="UP000198367">
    <property type="component" value="Chromosome"/>
</dbReference>
<sequence length="181" mass="19717">MSSMAGNILNISKHQGFILYNALSFQCVWWTGVLFGNRALLLSIPLLVLHFILLPRVETAVAIPRDLSAMLKIGLLGMAVDSLLTLASVFEFSAFPAWLACLWLHFALSLHHSLKLIRAFAILLQAILGAIFGSLSYLAGAAFHAVSLPYGEGVSAVFLAIIWAVLLPLFIKLSRSHRSMG</sequence>
<evidence type="ECO:0000313" key="2">
    <source>
        <dbReference type="EMBL" id="ASK70024.1"/>
    </source>
</evidence>
<dbReference type="InterPro" id="IPR021306">
    <property type="entry name" value="DUF2878"/>
</dbReference>
<keyword evidence="3" id="KW-1185">Reference proteome</keyword>
<evidence type="ECO:0008006" key="4">
    <source>
        <dbReference type="Google" id="ProtNLM"/>
    </source>
</evidence>
<organism evidence="2 3">
    <name type="scientific">Shewanella bicestrii</name>
    <dbReference type="NCBI Taxonomy" id="2018305"/>
    <lineage>
        <taxon>Bacteria</taxon>
        <taxon>Pseudomonadati</taxon>
        <taxon>Pseudomonadota</taxon>
        <taxon>Gammaproteobacteria</taxon>
        <taxon>Alteromonadales</taxon>
        <taxon>Shewanellaceae</taxon>
        <taxon>Shewanella</taxon>
    </lineage>
</organism>
<evidence type="ECO:0000256" key="1">
    <source>
        <dbReference type="SAM" id="Phobius"/>
    </source>
</evidence>
<dbReference type="AlphaFoldDB" id="A0A220UP78"/>
<feature type="transmembrane region" description="Helical" evidence="1">
    <location>
        <begin position="39"/>
        <end position="57"/>
    </location>
</feature>
<evidence type="ECO:0000313" key="3">
    <source>
        <dbReference type="Proteomes" id="UP000198367"/>
    </source>
</evidence>
<accession>A0A220UP78</accession>
<dbReference type="EMBL" id="CP022358">
    <property type="protein sequence ID" value="ASK70024.1"/>
    <property type="molecule type" value="Genomic_DNA"/>
</dbReference>